<dbReference type="RefSeq" id="XP_033671153.1">
    <property type="nucleotide sequence ID" value="XM_033805128.1"/>
</dbReference>
<evidence type="ECO:0008006" key="3">
    <source>
        <dbReference type="Google" id="ProtNLM"/>
    </source>
</evidence>
<evidence type="ECO:0000313" key="1">
    <source>
        <dbReference type="EMBL" id="KAF2170264.1"/>
    </source>
</evidence>
<accession>A0A6A6CSY8</accession>
<organism evidence="1 2">
    <name type="scientific">Zasmidium cellare ATCC 36951</name>
    <dbReference type="NCBI Taxonomy" id="1080233"/>
    <lineage>
        <taxon>Eukaryota</taxon>
        <taxon>Fungi</taxon>
        <taxon>Dikarya</taxon>
        <taxon>Ascomycota</taxon>
        <taxon>Pezizomycotina</taxon>
        <taxon>Dothideomycetes</taxon>
        <taxon>Dothideomycetidae</taxon>
        <taxon>Mycosphaerellales</taxon>
        <taxon>Mycosphaerellaceae</taxon>
        <taxon>Zasmidium</taxon>
    </lineage>
</organism>
<gene>
    <name evidence="1" type="ORF">M409DRAFT_19867</name>
</gene>
<name>A0A6A6CSY8_ZASCE</name>
<dbReference type="AlphaFoldDB" id="A0A6A6CSY8"/>
<dbReference type="GeneID" id="54558400"/>
<sequence>MTYAYVGCYVHTGTRTSTTGLALNNYTTTFAATGNDQCRQRCAAGNWNYFGTVNVGTATVDCWCGNGINYVTSQGGLLGSGQVTGEAGENNCPSCIGGATPGSVPGACGTATATAGTSMAIYARGF</sequence>
<reference evidence="1" key="1">
    <citation type="journal article" date="2020" name="Stud. Mycol.">
        <title>101 Dothideomycetes genomes: a test case for predicting lifestyles and emergence of pathogens.</title>
        <authorList>
            <person name="Haridas S."/>
            <person name="Albert R."/>
            <person name="Binder M."/>
            <person name="Bloem J."/>
            <person name="Labutti K."/>
            <person name="Salamov A."/>
            <person name="Andreopoulos B."/>
            <person name="Baker S."/>
            <person name="Barry K."/>
            <person name="Bills G."/>
            <person name="Bluhm B."/>
            <person name="Cannon C."/>
            <person name="Castanera R."/>
            <person name="Culley D."/>
            <person name="Daum C."/>
            <person name="Ezra D."/>
            <person name="Gonzalez J."/>
            <person name="Henrissat B."/>
            <person name="Kuo A."/>
            <person name="Liang C."/>
            <person name="Lipzen A."/>
            <person name="Lutzoni F."/>
            <person name="Magnuson J."/>
            <person name="Mondo S."/>
            <person name="Nolan M."/>
            <person name="Ohm R."/>
            <person name="Pangilinan J."/>
            <person name="Park H.-J."/>
            <person name="Ramirez L."/>
            <person name="Alfaro M."/>
            <person name="Sun H."/>
            <person name="Tritt A."/>
            <person name="Yoshinaga Y."/>
            <person name="Zwiers L.-H."/>
            <person name="Turgeon B."/>
            <person name="Goodwin S."/>
            <person name="Spatafora J."/>
            <person name="Crous P."/>
            <person name="Grigoriev I."/>
        </authorList>
    </citation>
    <scope>NUCLEOTIDE SEQUENCE</scope>
    <source>
        <strain evidence="1">ATCC 36951</strain>
    </source>
</reference>
<dbReference type="EMBL" id="ML993586">
    <property type="protein sequence ID" value="KAF2170264.1"/>
    <property type="molecule type" value="Genomic_DNA"/>
</dbReference>
<evidence type="ECO:0000313" key="2">
    <source>
        <dbReference type="Proteomes" id="UP000799537"/>
    </source>
</evidence>
<dbReference type="OrthoDB" id="3563678at2759"/>
<keyword evidence="2" id="KW-1185">Reference proteome</keyword>
<proteinExistence type="predicted"/>
<dbReference type="Proteomes" id="UP000799537">
    <property type="component" value="Unassembled WGS sequence"/>
</dbReference>
<protein>
    <recommendedName>
        <fullName evidence="3">WSC domain-containing protein</fullName>
    </recommendedName>
</protein>